<organism evidence="1 2">
    <name type="scientific">Zymoseptoria tritici ST99CH_1E4</name>
    <dbReference type="NCBI Taxonomy" id="1276532"/>
    <lineage>
        <taxon>Eukaryota</taxon>
        <taxon>Fungi</taxon>
        <taxon>Dikarya</taxon>
        <taxon>Ascomycota</taxon>
        <taxon>Pezizomycotina</taxon>
        <taxon>Dothideomycetes</taxon>
        <taxon>Dothideomycetidae</taxon>
        <taxon>Mycosphaerellales</taxon>
        <taxon>Mycosphaerellaceae</taxon>
        <taxon>Zymoseptoria</taxon>
    </lineage>
</organism>
<reference evidence="2" key="1">
    <citation type="submission" date="2017-05" db="EMBL/GenBank/DDBJ databases">
        <authorList>
            <person name="Song R."/>
            <person name="Chenine A.L."/>
            <person name="Ruprecht R.M."/>
        </authorList>
    </citation>
    <scope>NUCLEOTIDE SEQUENCE [LARGE SCALE GENOMIC DNA]</scope>
</reference>
<protein>
    <submittedName>
        <fullName evidence="1">Uncharacterized protein</fullName>
    </submittedName>
</protein>
<dbReference type="AlphaFoldDB" id="A0A2H1GAD5"/>
<name>A0A2H1GAD5_ZYMTR</name>
<accession>A0A2H1GAD5</accession>
<evidence type="ECO:0000313" key="1">
    <source>
        <dbReference type="EMBL" id="SMR50520.1"/>
    </source>
</evidence>
<sequence>MRQTGVFALPLRVARTIVAEDSPYDQSRLPAFDRRNTGSNTFLTATYALARRTAPEVVHPTPKEMSEQTLAGLTMSSLRELVEKNEDDVKGNPAVAKRILSELNNTDDATRILPELNNTTRTTRRAFSPS</sequence>
<dbReference type="EMBL" id="LT854256">
    <property type="protein sequence ID" value="SMR50520.1"/>
    <property type="molecule type" value="Genomic_DNA"/>
</dbReference>
<gene>
    <name evidence="1" type="ORF">ZT1E4_G4738</name>
</gene>
<proteinExistence type="predicted"/>
<dbReference type="Proteomes" id="UP000245764">
    <property type="component" value="Chromosome 4"/>
</dbReference>
<evidence type="ECO:0000313" key="2">
    <source>
        <dbReference type="Proteomes" id="UP000245764"/>
    </source>
</evidence>